<dbReference type="HOGENOM" id="CLU_2297285_0_0_1"/>
<reference evidence="6" key="3">
    <citation type="submission" date="2015-02" db="UniProtKB">
        <authorList>
            <consortium name="EnsemblProtists"/>
        </authorList>
    </citation>
    <scope>IDENTIFICATION</scope>
    <source>
        <strain evidence="6">DAOM BR144</strain>
    </source>
</reference>
<feature type="compositionally biased region" description="Basic and acidic residues" evidence="5">
    <location>
        <begin position="11"/>
        <end position="23"/>
    </location>
</feature>
<evidence type="ECO:0000256" key="4">
    <source>
        <dbReference type="ARBA" id="ARBA00023242"/>
    </source>
</evidence>
<feature type="region of interest" description="Disordered" evidence="5">
    <location>
        <begin position="1"/>
        <end position="31"/>
    </location>
</feature>
<sequence>MGGKAKFQKHTAKELNAKQDQKNKGGGSGGVAARTTAKLNFTCDICMSASPDIKSYEAHYSNKHPKATFDKASMIAKAEALRDASQDKSVNGSHHKKK</sequence>
<dbReference type="EMBL" id="GL376571">
    <property type="status" value="NOT_ANNOTATED_CDS"/>
    <property type="molecule type" value="Genomic_DNA"/>
</dbReference>
<evidence type="ECO:0000256" key="3">
    <source>
        <dbReference type="ARBA" id="ARBA00022490"/>
    </source>
</evidence>
<dbReference type="PANTHER" id="PTHR21213:SF0">
    <property type="entry name" value="ZINC FINGER PROTEIN 706"/>
    <property type="match status" value="1"/>
</dbReference>
<dbReference type="SUPFAM" id="SSF118359">
    <property type="entry name" value="Expressed protein At2g23090/F21P24.15"/>
    <property type="match status" value="1"/>
</dbReference>
<keyword evidence="3" id="KW-0963">Cytoplasm</keyword>
<dbReference type="GO" id="GO:0005737">
    <property type="term" value="C:cytoplasm"/>
    <property type="evidence" value="ECO:0007669"/>
    <property type="project" value="UniProtKB-SubCell"/>
</dbReference>
<protein>
    <submittedName>
        <fullName evidence="6">Uncharacterized protein</fullName>
    </submittedName>
</protein>
<reference evidence="7" key="2">
    <citation type="submission" date="2010-04" db="EMBL/GenBank/DDBJ databases">
        <authorList>
            <person name="Buell R."/>
            <person name="Hamilton J."/>
            <person name="Hostetler J."/>
        </authorList>
    </citation>
    <scope>NUCLEOTIDE SEQUENCE [LARGE SCALE GENOMIC DNA]</scope>
    <source>
        <strain evidence="7">DAOM:BR144</strain>
    </source>
</reference>
<dbReference type="InParanoid" id="K3X2I5"/>
<dbReference type="Gene3D" id="4.10.1050.10">
    <property type="entry name" value="At2g23090-like"/>
    <property type="match status" value="1"/>
</dbReference>
<dbReference type="InterPro" id="IPR026939">
    <property type="entry name" value="ZNF706/At2g23090_sf"/>
</dbReference>
<dbReference type="VEuPathDB" id="FungiDB:PYU1_G011409"/>
<dbReference type="EnsemblProtists" id="PYU1_T011434">
    <property type="protein sequence ID" value="PYU1_T011434"/>
    <property type="gene ID" value="PYU1_G011409"/>
</dbReference>
<keyword evidence="7" id="KW-1185">Reference proteome</keyword>
<accession>K3X2I5</accession>
<proteinExistence type="predicted"/>
<keyword evidence="4" id="KW-0539">Nucleus</keyword>
<feature type="compositionally biased region" description="Basic residues" evidence="5">
    <location>
        <begin position="1"/>
        <end position="10"/>
    </location>
</feature>
<dbReference type="OMA" id="INRHAVH"/>
<dbReference type="eggNOG" id="ENOG502R2BN">
    <property type="taxonomic scope" value="Eukaryota"/>
</dbReference>
<name>K3X2I5_GLOUD</name>
<dbReference type="InterPro" id="IPR045230">
    <property type="entry name" value="MBS1/2-like"/>
</dbReference>
<dbReference type="GO" id="GO:0005634">
    <property type="term" value="C:nucleus"/>
    <property type="evidence" value="ECO:0007669"/>
    <property type="project" value="UniProtKB-SubCell"/>
</dbReference>
<dbReference type="AlphaFoldDB" id="K3X2I5"/>
<organism evidence="6 7">
    <name type="scientific">Globisporangium ultimum (strain ATCC 200006 / CBS 805.95 / DAOM BR144)</name>
    <name type="common">Pythium ultimum</name>
    <dbReference type="NCBI Taxonomy" id="431595"/>
    <lineage>
        <taxon>Eukaryota</taxon>
        <taxon>Sar</taxon>
        <taxon>Stramenopiles</taxon>
        <taxon>Oomycota</taxon>
        <taxon>Peronosporomycetes</taxon>
        <taxon>Pythiales</taxon>
        <taxon>Pythiaceae</taxon>
        <taxon>Globisporangium</taxon>
    </lineage>
</organism>
<evidence type="ECO:0000256" key="2">
    <source>
        <dbReference type="ARBA" id="ARBA00004496"/>
    </source>
</evidence>
<reference evidence="7" key="1">
    <citation type="journal article" date="2010" name="Genome Biol.">
        <title>Genome sequence of the necrotrophic plant pathogen Pythium ultimum reveals original pathogenicity mechanisms and effector repertoire.</title>
        <authorList>
            <person name="Levesque C.A."/>
            <person name="Brouwer H."/>
            <person name="Cano L."/>
            <person name="Hamilton J.P."/>
            <person name="Holt C."/>
            <person name="Huitema E."/>
            <person name="Raffaele S."/>
            <person name="Robideau G.P."/>
            <person name="Thines M."/>
            <person name="Win J."/>
            <person name="Zerillo M.M."/>
            <person name="Beakes G.W."/>
            <person name="Boore J.L."/>
            <person name="Busam D."/>
            <person name="Dumas B."/>
            <person name="Ferriera S."/>
            <person name="Fuerstenberg S.I."/>
            <person name="Gachon C.M."/>
            <person name="Gaulin E."/>
            <person name="Govers F."/>
            <person name="Grenville-Briggs L."/>
            <person name="Horner N."/>
            <person name="Hostetler J."/>
            <person name="Jiang R.H."/>
            <person name="Johnson J."/>
            <person name="Krajaejun T."/>
            <person name="Lin H."/>
            <person name="Meijer H.J."/>
            <person name="Moore B."/>
            <person name="Morris P."/>
            <person name="Phuntmart V."/>
            <person name="Puiu D."/>
            <person name="Shetty J."/>
            <person name="Stajich J.E."/>
            <person name="Tripathy S."/>
            <person name="Wawra S."/>
            <person name="van West P."/>
            <person name="Whitty B.R."/>
            <person name="Coutinho P.M."/>
            <person name="Henrissat B."/>
            <person name="Martin F."/>
            <person name="Thomas P.D."/>
            <person name="Tyler B.M."/>
            <person name="De Vries R.P."/>
            <person name="Kamoun S."/>
            <person name="Yandell M."/>
            <person name="Tisserat N."/>
            <person name="Buell C.R."/>
        </authorList>
    </citation>
    <scope>NUCLEOTIDE SEQUENCE</scope>
    <source>
        <strain evidence="7">DAOM:BR144</strain>
    </source>
</reference>
<evidence type="ECO:0000313" key="7">
    <source>
        <dbReference type="Proteomes" id="UP000019132"/>
    </source>
</evidence>
<evidence type="ECO:0000313" key="6">
    <source>
        <dbReference type="EnsemblProtists" id="PYU1_T011434"/>
    </source>
</evidence>
<evidence type="ECO:0000256" key="5">
    <source>
        <dbReference type="SAM" id="MobiDB-lite"/>
    </source>
</evidence>
<dbReference type="PANTHER" id="PTHR21213">
    <property type="entry name" value="GEO09665P1-RELATED"/>
    <property type="match status" value="1"/>
</dbReference>
<dbReference type="Proteomes" id="UP000019132">
    <property type="component" value="Unassembled WGS sequence"/>
</dbReference>
<comment type="subcellular location">
    <subcellularLocation>
        <location evidence="2">Cytoplasm</location>
    </subcellularLocation>
    <subcellularLocation>
        <location evidence="1">Nucleus</location>
    </subcellularLocation>
</comment>
<evidence type="ECO:0000256" key="1">
    <source>
        <dbReference type="ARBA" id="ARBA00004123"/>
    </source>
</evidence>